<dbReference type="CDD" id="cd00082">
    <property type="entry name" value="HisKA"/>
    <property type="match status" value="1"/>
</dbReference>
<evidence type="ECO:0000256" key="3">
    <source>
        <dbReference type="ARBA" id="ARBA00012438"/>
    </source>
</evidence>
<dbReference type="Gene3D" id="3.30.565.10">
    <property type="entry name" value="Histidine kinase-like ATPase, C-terminal domain"/>
    <property type="match status" value="1"/>
</dbReference>
<evidence type="ECO:0000256" key="4">
    <source>
        <dbReference type="ARBA" id="ARBA00019665"/>
    </source>
</evidence>
<dbReference type="Proteomes" id="UP000029392">
    <property type="component" value="Unassembled WGS sequence"/>
</dbReference>
<dbReference type="SUPFAM" id="SSF55874">
    <property type="entry name" value="ATPase domain of HSP90 chaperone/DNA topoisomerase II/histidine kinase"/>
    <property type="match status" value="1"/>
</dbReference>
<dbReference type="PATRIC" id="fig|1384054.3.peg.1890"/>
<protein>
    <recommendedName>
        <fullName evidence="4">Phosphate regulon sensor protein PhoR</fullName>
        <ecNumber evidence="3">2.7.13.3</ecNumber>
    </recommendedName>
</protein>
<keyword evidence="16 18" id="KW-0472">Membrane</keyword>
<dbReference type="SMART" id="SM00387">
    <property type="entry name" value="HATPase_c"/>
    <property type="match status" value="1"/>
</dbReference>
<dbReference type="SUPFAM" id="SSF47384">
    <property type="entry name" value="Homodimeric domain of signal transducing histidine kinase"/>
    <property type="match status" value="1"/>
</dbReference>
<evidence type="ECO:0000256" key="7">
    <source>
        <dbReference type="ARBA" id="ARBA00022553"/>
    </source>
</evidence>
<keyword evidence="14 18" id="KW-1133">Transmembrane helix</keyword>
<dbReference type="GO" id="GO:0005886">
    <property type="term" value="C:plasma membrane"/>
    <property type="evidence" value="ECO:0007669"/>
    <property type="project" value="UniProtKB-SubCell"/>
</dbReference>
<accession>A0A091B5G4</accession>
<keyword evidence="12" id="KW-0418">Kinase</keyword>
<organism evidence="20 21">
    <name type="scientific">Arenimonas malthae CC-JY-1</name>
    <dbReference type="NCBI Taxonomy" id="1384054"/>
    <lineage>
        <taxon>Bacteria</taxon>
        <taxon>Pseudomonadati</taxon>
        <taxon>Pseudomonadota</taxon>
        <taxon>Gammaproteobacteria</taxon>
        <taxon>Lysobacterales</taxon>
        <taxon>Lysobacteraceae</taxon>
        <taxon>Arenimonas</taxon>
    </lineage>
</organism>
<dbReference type="NCBIfam" id="TIGR02966">
    <property type="entry name" value="phoR_proteo"/>
    <property type="match status" value="1"/>
</dbReference>
<dbReference type="FunFam" id="1.10.287.130:FF:000008">
    <property type="entry name" value="Two-component sensor histidine kinase"/>
    <property type="match status" value="1"/>
</dbReference>
<dbReference type="InterPro" id="IPR036097">
    <property type="entry name" value="HisK_dim/P_sf"/>
</dbReference>
<evidence type="ECO:0000256" key="18">
    <source>
        <dbReference type="SAM" id="Phobius"/>
    </source>
</evidence>
<dbReference type="InterPro" id="IPR004358">
    <property type="entry name" value="Sig_transdc_His_kin-like_C"/>
</dbReference>
<dbReference type="PANTHER" id="PTHR45453:SF1">
    <property type="entry name" value="PHOSPHATE REGULON SENSOR PROTEIN PHOR"/>
    <property type="match status" value="1"/>
</dbReference>
<dbReference type="FunFam" id="3.30.565.10:FF:000006">
    <property type="entry name" value="Sensor histidine kinase WalK"/>
    <property type="match status" value="1"/>
</dbReference>
<keyword evidence="13" id="KW-0067">ATP-binding</keyword>
<reference evidence="20 21" key="1">
    <citation type="submission" date="2013-09" db="EMBL/GenBank/DDBJ databases">
        <title>Genome sequencing of Arenimonas malthae.</title>
        <authorList>
            <person name="Chen F."/>
            <person name="Wang G."/>
        </authorList>
    </citation>
    <scope>NUCLEOTIDE SEQUENCE [LARGE SCALE GENOMIC DNA]</scope>
    <source>
        <strain evidence="20 21">CC-JY-1</strain>
    </source>
</reference>
<dbReference type="Pfam" id="PF11808">
    <property type="entry name" value="PhoR"/>
    <property type="match status" value="1"/>
</dbReference>
<comment type="caution">
    <text evidence="20">The sequence shown here is derived from an EMBL/GenBank/DDBJ whole genome shotgun (WGS) entry which is preliminary data.</text>
</comment>
<dbReference type="PRINTS" id="PR00344">
    <property type="entry name" value="BCTRLSENSOR"/>
</dbReference>
<keyword evidence="9" id="KW-0808">Transferase</keyword>
<comment type="catalytic activity">
    <reaction evidence="1">
        <text>ATP + protein L-histidine = ADP + protein N-phospho-L-histidine.</text>
        <dbReference type="EC" id="2.7.13.3"/>
    </reaction>
</comment>
<evidence type="ECO:0000256" key="13">
    <source>
        <dbReference type="ARBA" id="ARBA00022840"/>
    </source>
</evidence>
<evidence type="ECO:0000256" key="14">
    <source>
        <dbReference type="ARBA" id="ARBA00022989"/>
    </source>
</evidence>
<keyword evidence="5" id="KW-0813">Transport</keyword>
<name>A0A091B5G4_9GAMM</name>
<keyword evidence="6" id="KW-1003">Cell membrane</keyword>
<dbReference type="SMART" id="SM00091">
    <property type="entry name" value="PAS"/>
    <property type="match status" value="1"/>
</dbReference>
<gene>
    <name evidence="20" type="ORF">N790_08865</name>
</gene>
<dbReference type="GO" id="GO:0005524">
    <property type="term" value="F:ATP binding"/>
    <property type="evidence" value="ECO:0007669"/>
    <property type="project" value="UniProtKB-KW"/>
</dbReference>
<dbReference type="RefSeq" id="WP_425388032.1">
    <property type="nucleotide sequence ID" value="NZ_AVCH01000173.1"/>
</dbReference>
<dbReference type="InterPro" id="IPR014310">
    <property type="entry name" value="Sig_transdc_His_kinase_PhoR"/>
</dbReference>
<dbReference type="Gene3D" id="1.10.287.130">
    <property type="match status" value="1"/>
</dbReference>
<evidence type="ECO:0000256" key="1">
    <source>
        <dbReference type="ARBA" id="ARBA00000085"/>
    </source>
</evidence>
<evidence type="ECO:0000313" key="21">
    <source>
        <dbReference type="Proteomes" id="UP000029392"/>
    </source>
</evidence>
<keyword evidence="8" id="KW-0592">Phosphate transport</keyword>
<dbReference type="AlphaFoldDB" id="A0A091B5G4"/>
<dbReference type="STRING" id="1384054.N790_08865"/>
<evidence type="ECO:0000256" key="15">
    <source>
        <dbReference type="ARBA" id="ARBA00023012"/>
    </source>
</evidence>
<evidence type="ECO:0000256" key="8">
    <source>
        <dbReference type="ARBA" id="ARBA00022592"/>
    </source>
</evidence>
<dbReference type="InterPro" id="IPR036890">
    <property type="entry name" value="HATPase_C_sf"/>
</dbReference>
<evidence type="ECO:0000256" key="17">
    <source>
        <dbReference type="ARBA" id="ARBA00025207"/>
    </source>
</evidence>
<dbReference type="InterPro" id="IPR005467">
    <property type="entry name" value="His_kinase_dom"/>
</dbReference>
<dbReference type="EMBL" id="AVCH01000173">
    <property type="protein sequence ID" value="KFN46099.1"/>
    <property type="molecule type" value="Genomic_DNA"/>
</dbReference>
<proteinExistence type="predicted"/>
<dbReference type="GO" id="GO:0000155">
    <property type="term" value="F:phosphorelay sensor kinase activity"/>
    <property type="evidence" value="ECO:0007669"/>
    <property type="project" value="InterPro"/>
</dbReference>
<keyword evidence="11" id="KW-0547">Nucleotide-binding</keyword>
<sequence>MSVSMLLRLAWRQSLIRLLLYYAVALGIGLLVGEPWWALGLATAALAARAYWRLYRVLRFLDWRKQLRTVDGQGLWAALETLIHRRQTENRTRSRRLVRLLRAYRQAATAMPDGALVIHRRDGRLVWFNKTARHLVGLRYPQSLGEPLVDFFAGNPRVREWLAAAQTDEPLTDVASPTDPMVRLSLRLIPYSATQWMLVVRDVTKLMRLEQVRRDFVANVSHELRTPLTVVHGYLDMIEPEEHPDLAVMVEEMRRQSQRMTQLVEDLLTLSRLEAQEHLPEEPMAMAPMLVTLRREAEALSQGRHQVSVEDRAGCDLTGSTKELHSAFSNLVSNAVRYTPTGGRIAVRFERTADGGARLAVQDSGYGIPEQHLPRITERFYRVSTSRSRESGGTGLGLSIVKHVLSLHQARLEVESEVGRGSTFACVFGPARVRMRQAPGEA</sequence>
<dbReference type="eggNOG" id="COG5002">
    <property type="taxonomic scope" value="Bacteria"/>
</dbReference>
<evidence type="ECO:0000256" key="9">
    <source>
        <dbReference type="ARBA" id="ARBA00022679"/>
    </source>
</evidence>
<evidence type="ECO:0000256" key="5">
    <source>
        <dbReference type="ARBA" id="ARBA00022448"/>
    </source>
</evidence>
<dbReference type="InterPro" id="IPR003594">
    <property type="entry name" value="HATPase_dom"/>
</dbReference>
<dbReference type="Pfam" id="PF13188">
    <property type="entry name" value="PAS_8"/>
    <property type="match status" value="1"/>
</dbReference>
<keyword evidence="21" id="KW-1185">Reference proteome</keyword>
<dbReference type="GO" id="GO:0004721">
    <property type="term" value="F:phosphoprotein phosphatase activity"/>
    <property type="evidence" value="ECO:0007669"/>
    <property type="project" value="InterPro"/>
</dbReference>
<keyword evidence="15" id="KW-0902">Two-component regulatory system</keyword>
<dbReference type="InterPro" id="IPR021766">
    <property type="entry name" value="PhoR_N"/>
</dbReference>
<evidence type="ECO:0000256" key="6">
    <source>
        <dbReference type="ARBA" id="ARBA00022475"/>
    </source>
</evidence>
<dbReference type="InterPro" id="IPR000014">
    <property type="entry name" value="PAS"/>
</dbReference>
<evidence type="ECO:0000256" key="11">
    <source>
        <dbReference type="ARBA" id="ARBA00022741"/>
    </source>
</evidence>
<dbReference type="Gene3D" id="3.30.450.20">
    <property type="entry name" value="PAS domain"/>
    <property type="match status" value="1"/>
</dbReference>
<dbReference type="Pfam" id="PF02518">
    <property type="entry name" value="HATPase_c"/>
    <property type="match status" value="1"/>
</dbReference>
<dbReference type="InterPro" id="IPR050351">
    <property type="entry name" value="BphY/WalK/GraS-like"/>
</dbReference>
<dbReference type="SUPFAM" id="SSF55785">
    <property type="entry name" value="PYP-like sensor domain (PAS domain)"/>
    <property type="match status" value="1"/>
</dbReference>
<dbReference type="GO" id="GO:0016036">
    <property type="term" value="P:cellular response to phosphate starvation"/>
    <property type="evidence" value="ECO:0007669"/>
    <property type="project" value="TreeGrafter"/>
</dbReference>
<feature type="domain" description="Histidine kinase" evidence="19">
    <location>
        <begin position="219"/>
        <end position="432"/>
    </location>
</feature>
<evidence type="ECO:0000259" key="19">
    <source>
        <dbReference type="PROSITE" id="PS50109"/>
    </source>
</evidence>
<evidence type="ECO:0000256" key="2">
    <source>
        <dbReference type="ARBA" id="ARBA00004236"/>
    </source>
</evidence>
<comment type="subcellular location">
    <subcellularLocation>
        <location evidence="2">Cell membrane</location>
    </subcellularLocation>
</comment>
<keyword evidence="7" id="KW-0597">Phosphoprotein</keyword>
<dbReference type="SMART" id="SM00388">
    <property type="entry name" value="HisKA"/>
    <property type="match status" value="1"/>
</dbReference>
<dbReference type="InterPro" id="IPR003661">
    <property type="entry name" value="HisK_dim/P_dom"/>
</dbReference>
<feature type="transmembrane region" description="Helical" evidence="18">
    <location>
        <begin position="15"/>
        <end position="32"/>
    </location>
</feature>
<keyword evidence="10 18" id="KW-0812">Transmembrane</keyword>
<dbReference type="InterPro" id="IPR035965">
    <property type="entry name" value="PAS-like_dom_sf"/>
</dbReference>
<dbReference type="PANTHER" id="PTHR45453">
    <property type="entry name" value="PHOSPHATE REGULON SENSOR PROTEIN PHOR"/>
    <property type="match status" value="1"/>
</dbReference>
<evidence type="ECO:0000256" key="16">
    <source>
        <dbReference type="ARBA" id="ARBA00023136"/>
    </source>
</evidence>
<comment type="function">
    <text evidence="17">Member of the two-component regulatory system PhoR/PhoB involved in the phosphate regulon genes expression. PhoR may function as a membrane-associated protein kinase that phosphorylates PhoB in response to environmental signals.</text>
</comment>
<evidence type="ECO:0000313" key="20">
    <source>
        <dbReference type="EMBL" id="KFN46099.1"/>
    </source>
</evidence>
<dbReference type="EC" id="2.7.13.3" evidence="3"/>
<dbReference type="GO" id="GO:0006817">
    <property type="term" value="P:phosphate ion transport"/>
    <property type="evidence" value="ECO:0007669"/>
    <property type="project" value="UniProtKB-KW"/>
</dbReference>
<evidence type="ECO:0000256" key="10">
    <source>
        <dbReference type="ARBA" id="ARBA00022692"/>
    </source>
</evidence>
<evidence type="ECO:0000256" key="12">
    <source>
        <dbReference type="ARBA" id="ARBA00022777"/>
    </source>
</evidence>
<dbReference type="Pfam" id="PF00512">
    <property type="entry name" value="HisKA"/>
    <property type="match status" value="1"/>
</dbReference>
<dbReference type="PROSITE" id="PS50109">
    <property type="entry name" value="HIS_KIN"/>
    <property type="match status" value="1"/>
</dbReference>